<comment type="caution">
    <text evidence="6">Lacks conserved residue(s) required for the propagation of feature annotation.</text>
</comment>
<evidence type="ECO:0000256" key="2">
    <source>
        <dbReference type="ARBA" id="ARBA00022777"/>
    </source>
</evidence>
<dbReference type="PANTHER" id="PTHR20275">
    <property type="entry name" value="NAD KINASE"/>
    <property type="match status" value="1"/>
</dbReference>
<dbReference type="SUPFAM" id="SSF111331">
    <property type="entry name" value="NAD kinase/diacylglycerol kinase-like"/>
    <property type="match status" value="1"/>
</dbReference>
<dbReference type="GO" id="GO:0019674">
    <property type="term" value="P:NAD+ metabolic process"/>
    <property type="evidence" value="ECO:0007669"/>
    <property type="project" value="InterPro"/>
</dbReference>
<dbReference type="EC" id="2.7.1.23" evidence="6"/>
<feature type="binding site" evidence="6">
    <location>
        <position position="182"/>
    </location>
    <ligand>
        <name>NAD(+)</name>
        <dbReference type="ChEBI" id="CHEBI:57540"/>
    </ligand>
</feature>
<dbReference type="GO" id="GO:0003951">
    <property type="term" value="F:NAD+ kinase activity"/>
    <property type="evidence" value="ECO:0007669"/>
    <property type="project" value="UniProtKB-UniRule"/>
</dbReference>
<feature type="active site" description="Proton acceptor" evidence="6">
    <location>
        <position position="80"/>
    </location>
</feature>
<proteinExistence type="inferred from homology"/>
<feature type="binding site" evidence="6">
    <location>
        <begin position="154"/>
        <end position="155"/>
    </location>
    <ligand>
        <name>NAD(+)</name>
        <dbReference type="ChEBI" id="CHEBI:57540"/>
    </ligand>
</feature>
<organism evidence="7 8">
    <name type="scientific">Extensimonas vulgaris</name>
    <dbReference type="NCBI Taxonomy" id="1031594"/>
    <lineage>
        <taxon>Bacteria</taxon>
        <taxon>Pseudomonadati</taxon>
        <taxon>Pseudomonadota</taxon>
        <taxon>Betaproteobacteria</taxon>
        <taxon>Burkholderiales</taxon>
        <taxon>Comamonadaceae</taxon>
        <taxon>Extensimonas</taxon>
    </lineage>
</organism>
<reference evidence="7 8" key="1">
    <citation type="submission" date="2018-07" db="EMBL/GenBank/DDBJ databases">
        <title>Genomic Encyclopedia of Type Strains, Phase IV (KMG-IV): sequencing the most valuable type-strain genomes for metagenomic binning, comparative biology and taxonomic classification.</title>
        <authorList>
            <person name="Goeker M."/>
        </authorList>
    </citation>
    <scope>NUCLEOTIDE SEQUENCE [LARGE SCALE GENOMIC DNA]</scope>
    <source>
        <strain evidence="7 8">DSM 100911</strain>
    </source>
</reference>
<name>A0A369ANP0_9BURK</name>
<dbReference type="InterPro" id="IPR017438">
    <property type="entry name" value="ATP-NAD_kinase_N"/>
</dbReference>
<evidence type="ECO:0000313" key="8">
    <source>
        <dbReference type="Proteomes" id="UP000252174"/>
    </source>
</evidence>
<keyword evidence="1 6" id="KW-0808">Transferase</keyword>
<gene>
    <name evidence="6" type="primary">nadK</name>
    <name evidence="7" type="ORF">DFR45_104164</name>
</gene>
<dbReference type="GO" id="GO:0005737">
    <property type="term" value="C:cytoplasm"/>
    <property type="evidence" value="ECO:0007669"/>
    <property type="project" value="UniProtKB-SubCell"/>
</dbReference>
<feature type="binding site" evidence="6">
    <location>
        <position position="219"/>
    </location>
    <ligand>
        <name>NAD(+)</name>
        <dbReference type="ChEBI" id="CHEBI:57540"/>
    </ligand>
</feature>
<dbReference type="Pfam" id="PF20143">
    <property type="entry name" value="NAD_kinase_C"/>
    <property type="match status" value="1"/>
</dbReference>
<dbReference type="Gene3D" id="3.40.50.10330">
    <property type="entry name" value="Probable inorganic polyphosphate/atp-NAD kinase, domain 1"/>
    <property type="match status" value="1"/>
</dbReference>
<dbReference type="InterPro" id="IPR016064">
    <property type="entry name" value="NAD/diacylglycerol_kinase_sf"/>
</dbReference>
<evidence type="ECO:0000256" key="4">
    <source>
        <dbReference type="ARBA" id="ARBA00023027"/>
    </source>
</evidence>
<keyword evidence="4 6" id="KW-0520">NAD</keyword>
<dbReference type="InterPro" id="IPR002504">
    <property type="entry name" value="NADK"/>
</dbReference>
<keyword evidence="3 6" id="KW-0521">NADP</keyword>
<dbReference type="PANTHER" id="PTHR20275:SF0">
    <property type="entry name" value="NAD KINASE"/>
    <property type="match status" value="1"/>
</dbReference>
<evidence type="ECO:0000256" key="1">
    <source>
        <dbReference type="ARBA" id="ARBA00022679"/>
    </source>
</evidence>
<dbReference type="InterPro" id="IPR017437">
    <property type="entry name" value="ATP-NAD_kinase_PpnK-typ_C"/>
</dbReference>
<keyword evidence="6" id="KW-0963">Cytoplasm</keyword>
<evidence type="ECO:0000256" key="3">
    <source>
        <dbReference type="ARBA" id="ARBA00022857"/>
    </source>
</evidence>
<evidence type="ECO:0000256" key="6">
    <source>
        <dbReference type="HAMAP-Rule" id="MF_00361"/>
    </source>
</evidence>
<dbReference type="OrthoDB" id="9774737at2"/>
<keyword evidence="6" id="KW-0067">ATP-binding</keyword>
<feature type="binding site" evidence="6">
    <location>
        <begin position="80"/>
        <end position="81"/>
    </location>
    <ligand>
        <name>NAD(+)</name>
        <dbReference type="ChEBI" id="CHEBI:57540"/>
    </ligand>
</feature>
<dbReference type="Proteomes" id="UP000252174">
    <property type="component" value="Unassembled WGS sequence"/>
</dbReference>
<dbReference type="Pfam" id="PF01513">
    <property type="entry name" value="NAD_kinase"/>
    <property type="match status" value="1"/>
</dbReference>
<dbReference type="GO" id="GO:0046872">
    <property type="term" value="F:metal ion binding"/>
    <property type="evidence" value="ECO:0007669"/>
    <property type="project" value="UniProtKB-UniRule"/>
</dbReference>
<keyword evidence="6" id="KW-0547">Nucleotide-binding</keyword>
<dbReference type="GO" id="GO:0051287">
    <property type="term" value="F:NAD binding"/>
    <property type="evidence" value="ECO:0007669"/>
    <property type="project" value="UniProtKB-ARBA"/>
</dbReference>
<feature type="binding site" evidence="6">
    <location>
        <begin position="195"/>
        <end position="200"/>
    </location>
    <ligand>
        <name>NAD(+)</name>
        <dbReference type="ChEBI" id="CHEBI:57540"/>
    </ligand>
</feature>
<keyword evidence="2 6" id="KW-0418">Kinase</keyword>
<comment type="caution">
    <text evidence="7">The sequence shown here is derived from an EMBL/GenBank/DDBJ whole genome shotgun (WGS) entry which is preliminary data.</text>
</comment>
<dbReference type="HAMAP" id="MF_00361">
    <property type="entry name" value="NAD_kinase"/>
    <property type="match status" value="1"/>
</dbReference>
<comment type="catalytic activity">
    <reaction evidence="5 6">
        <text>NAD(+) + ATP = ADP + NADP(+) + H(+)</text>
        <dbReference type="Rhea" id="RHEA:18629"/>
        <dbReference type="ChEBI" id="CHEBI:15378"/>
        <dbReference type="ChEBI" id="CHEBI:30616"/>
        <dbReference type="ChEBI" id="CHEBI:57540"/>
        <dbReference type="ChEBI" id="CHEBI:58349"/>
        <dbReference type="ChEBI" id="CHEBI:456216"/>
        <dbReference type="EC" id="2.7.1.23"/>
    </reaction>
</comment>
<accession>A0A369ANP0</accession>
<dbReference type="RefSeq" id="WP_114483172.1">
    <property type="nucleotide sequence ID" value="NZ_QPJU01000004.1"/>
</dbReference>
<dbReference type="NCBIfam" id="NF002561">
    <property type="entry name" value="PRK02155.1"/>
    <property type="match status" value="1"/>
</dbReference>
<evidence type="ECO:0000256" key="5">
    <source>
        <dbReference type="ARBA" id="ARBA00047925"/>
    </source>
</evidence>
<feature type="binding site" evidence="6">
    <location>
        <position position="184"/>
    </location>
    <ligand>
        <name>NAD(+)</name>
        <dbReference type="ChEBI" id="CHEBI:57540"/>
    </ligand>
</feature>
<evidence type="ECO:0000313" key="7">
    <source>
        <dbReference type="EMBL" id="RCX09797.1"/>
    </source>
</evidence>
<comment type="similarity">
    <text evidence="6">Belongs to the NAD kinase family.</text>
</comment>
<dbReference type="AlphaFoldDB" id="A0A369ANP0"/>
<keyword evidence="8" id="KW-1185">Reference proteome</keyword>
<feature type="binding site" evidence="6">
    <location>
        <position position="253"/>
    </location>
    <ligand>
        <name>NAD(+)</name>
        <dbReference type="ChEBI" id="CHEBI:57540"/>
    </ligand>
</feature>
<dbReference type="EMBL" id="QPJU01000004">
    <property type="protein sequence ID" value="RCX09797.1"/>
    <property type="molecule type" value="Genomic_DNA"/>
</dbReference>
<comment type="function">
    <text evidence="6">Involved in the regulation of the intracellular balance of NAD and NADP, and is a key enzyme in the biosynthesis of NADP. Catalyzes specifically the phosphorylation on 2'-hydroxyl of the adenosine moiety of NAD to yield NADP.</text>
</comment>
<dbReference type="Gene3D" id="2.60.200.30">
    <property type="entry name" value="Probable inorganic polyphosphate/atp-NAD kinase, domain 2"/>
    <property type="match status" value="1"/>
</dbReference>
<comment type="subcellular location">
    <subcellularLocation>
        <location evidence="6">Cytoplasm</location>
    </subcellularLocation>
</comment>
<protein>
    <recommendedName>
        <fullName evidence="6">NAD kinase</fullName>
        <ecNumber evidence="6">2.7.1.23</ecNumber>
    </recommendedName>
    <alternativeName>
        <fullName evidence="6">ATP-dependent NAD kinase</fullName>
    </alternativeName>
</protein>
<comment type="cofactor">
    <cofactor evidence="6">
        <name>a divalent metal cation</name>
        <dbReference type="ChEBI" id="CHEBI:60240"/>
    </cofactor>
</comment>
<dbReference type="GO" id="GO:0006741">
    <property type="term" value="P:NADP+ biosynthetic process"/>
    <property type="evidence" value="ECO:0007669"/>
    <property type="project" value="UniProtKB-UniRule"/>
</dbReference>
<dbReference type="GO" id="GO:0005524">
    <property type="term" value="F:ATP binding"/>
    <property type="evidence" value="ECO:0007669"/>
    <property type="project" value="UniProtKB-KW"/>
</dbReference>
<sequence>MKSNFHHVALFGKYQATHAAGKSESARAALEDIAEFLARRGCEVVLEAETAANTGLGQYPTLTVPKIGAQCDLGLVVGGDGTMLGIGRQMARYGTPLIGINQGRLGFITDIPFGGYQTALTSMLQGEYEEDQRAMLHARVLRDGSVVFEALALNDVVVNRGATSGMVELRVEVGGRFLATQRADGLIVASPTGSTAYALSAGGPMLHPAIPGWVLVPIAPHTLSNRPIVLPDDEEIAIELVSGRDASANFDMQSLASLLHGDRILVRRAQYRVRFLHPLGWNYFATLRKKLHWNEGAS</sequence>